<dbReference type="SUPFAM" id="SSF51294">
    <property type="entry name" value="Hedgehog/intein (Hint) domain"/>
    <property type="match status" value="1"/>
</dbReference>
<keyword evidence="1" id="KW-0732">Signal</keyword>
<keyword evidence="3" id="KW-1185">Reference proteome</keyword>
<dbReference type="HOGENOM" id="CLU_443249_0_0_5"/>
<proteinExistence type="predicted"/>
<gene>
    <name evidence="2" type="ORF">S58_64940</name>
</gene>
<evidence type="ECO:0000313" key="2">
    <source>
        <dbReference type="EMBL" id="BAM92467.1"/>
    </source>
</evidence>
<dbReference type="EMBL" id="AP012603">
    <property type="protein sequence ID" value="BAM92467.1"/>
    <property type="molecule type" value="Genomic_DNA"/>
</dbReference>
<dbReference type="OrthoDB" id="7191465at2"/>
<dbReference type="STRING" id="1245469.S58_64940"/>
<sequence>MGYDPSVCIQKLNAAGLTPACEALANPYHCDDLQQISPVIHQFCGQQQAYYAPVQALVCIYYNNNVPTQWLYWPADQLIVKCMQQVPQKGTGTTGWNVANCYCCCSCFAYNTMIAVPDGMVAIQEIKIGNEVRAAKLVNGKPQWDNKAVTFSSGMAGGDSPAMVYIHYGDNPTDLICNSDQVFVLSTGEMVRAGKLTIDDKLMGEDGAAVPIHMVALGNYKGGIHHISTGNEWKGSADGHLLLAAGVVAGDFTLQMHFDSLGANLKVKNASLRHEIGSADYAKQHSKLRSGKALLAFSSNGHEPAAHQLAVQNGRFQFYRLAGPDYTTMGVSMFTPEQANDILENGQQLALSNPVPKSEIANIFMILKGFYPEFNYYLDWYAMEPNVHAFEEYGQKFVVVTGGLARMVGLSYEGLMMAVAHGVSRFIGLPPKTPSGYVGTGAADYFGFGVISRAIWYGNSWINSVMPAFTQIQALMGLISPANAGGVPGYPVEYPSISCRLSAIQSGMGGGPLPECCGGPPVPMIGVQSATAEPGGVAITFTYAPIEQEAINVANYATTPSVSITKATVDPEKNFIVHLEAAFKAGTDYKVTVSNLHNIFGGGVDPKADSATFTAI</sequence>
<dbReference type="AlphaFoldDB" id="M4ZF39"/>
<dbReference type="RefSeq" id="WP_015669548.1">
    <property type="nucleotide sequence ID" value="NC_020453.1"/>
</dbReference>
<dbReference type="Gene3D" id="2.60.40.1220">
    <property type="match status" value="1"/>
</dbReference>
<organism evidence="2 3">
    <name type="scientific">Bradyrhizobium oligotrophicum S58</name>
    <dbReference type="NCBI Taxonomy" id="1245469"/>
    <lineage>
        <taxon>Bacteria</taxon>
        <taxon>Pseudomonadati</taxon>
        <taxon>Pseudomonadota</taxon>
        <taxon>Alphaproteobacteria</taxon>
        <taxon>Hyphomicrobiales</taxon>
        <taxon>Nitrobacteraceae</taxon>
        <taxon>Bradyrhizobium</taxon>
    </lineage>
</organism>
<dbReference type="InterPro" id="IPR036844">
    <property type="entry name" value="Hint_dom_sf"/>
</dbReference>
<protein>
    <submittedName>
        <fullName evidence="2">Hedgehog/intein hint domain-containing protein</fullName>
    </submittedName>
</protein>
<dbReference type="GeneID" id="301820182"/>
<evidence type="ECO:0000313" key="3">
    <source>
        <dbReference type="Proteomes" id="UP000011841"/>
    </source>
</evidence>
<name>M4ZF39_9BRAD</name>
<dbReference type="Proteomes" id="UP000011841">
    <property type="component" value="Chromosome"/>
</dbReference>
<dbReference type="InterPro" id="IPR014755">
    <property type="entry name" value="Cu-Rt/internalin_Ig-like"/>
</dbReference>
<evidence type="ECO:0000256" key="1">
    <source>
        <dbReference type="ARBA" id="ARBA00022729"/>
    </source>
</evidence>
<accession>M4ZF39</accession>
<dbReference type="Gene3D" id="2.170.16.10">
    <property type="entry name" value="Hedgehog/Intein (Hint) domain"/>
    <property type="match status" value="1"/>
</dbReference>
<dbReference type="eggNOG" id="ENOG50300N3">
    <property type="taxonomic scope" value="Bacteria"/>
</dbReference>
<dbReference type="PATRIC" id="fig|1245469.3.peg.6637"/>
<reference evidence="2 3" key="1">
    <citation type="journal article" date="2013" name="Appl. Environ. Microbiol.">
        <title>Genome analysis suggests that the soil oligotrophic bacterium Agromonas oligotrophica (Bradyrhizobium oligotrophicum) is a nitrogen-fixing symbiont of Aeschynomene indica.</title>
        <authorList>
            <person name="Okubo T."/>
            <person name="Fukushima S."/>
            <person name="Itakura M."/>
            <person name="Oshima K."/>
            <person name="Longtonglang A."/>
            <person name="Teaumroong N."/>
            <person name="Mitsui H."/>
            <person name="Hattori M."/>
            <person name="Hattori R."/>
            <person name="Hattori T."/>
            <person name="Minamisawa K."/>
        </authorList>
    </citation>
    <scope>NUCLEOTIDE SEQUENCE [LARGE SCALE GENOMIC DNA]</scope>
    <source>
        <strain evidence="2 3">S58</strain>
    </source>
</reference>
<dbReference type="KEGG" id="aol:S58_64940"/>